<feature type="region of interest" description="Disordered" evidence="1">
    <location>
        <begin position="67"/>
        <end position="94"/>
    </location>
</feature>
<comment type="caution">
    <text evidence="2">The sequence shown here is derived from an EMBL/GenBank/DDBJ whole genome shotgun (WGS) entry which is preliminary data.</text>
</comment>
<evidence type="ECO:0000256" key="1">
    <source>
        <dbReference type="SAM" id="MobiDB-lite"/>
    </source>
</evidence>
<dbReference type="RefSeq" id="WP_311718220.1">
    <property type="nucleotide sequence ID" value="NZ_JAVREZ010000015.1"/>
</dbReference>
<dbReference type="EMBL" id="JAVREZ010000015">
    <property type="protein sequence ID" value="MDT0485451.1"/>
    <property type="molecule type" value="Genomic_DNA"/>
</dbReference>
<sequence>MTASVLAPDYQRIVAVLESEAGGREGTRCQQLAVALGLEAVPAKVEGLRSKAQRLVERGWVTQVRPGRSPLSQCRQAESTWAASGQTTRRSRSA</sequence>
<dbReference type="Proteomes" id="UP001183824">
    <property type="component" value="Unassembled WGS sequence"/>
</dbReference>
<keyword evidence="3" id="KW-1185">Reference proteome</keyword>
<reference evidence="3" key="1">
    <citation type="submission" date="2023-07" db="EMBL/GenBank/DDBJ databases">
        <title>30 novel species of actinomycetes from the DSMZ collection.</title>
        <authorList>
            <person name="Nouioui I."/>
        </authorList>
    </citation>
    <scope>NUCLEOTIDE SEQUENCE [LARGE SCALE GENOMIC DNA]</scope>
    <source>
        <strain evidence="3">DSM 41640</strain>
    </source>
</reference>
<protein>
    <recommendedName>
        <fullName evidence="4">LexA repressor DNA-binding domain-containing protein</fullName>
    </recommendedName>
</protein>
<organism evidence="2 3">
    <name type="scientific">Streptomyces doebereineriae</name>
    <dbReference type="NCBI Taxonomy" id="3075528"/>
    <lineage>
        <taxon>Bacteria</taxon>
        <taxon>Bacillati</taxon>
        <taxon>Actinomycetota</taxon>
        <taxon>Actinomycetes</taxon>
        <taxon>Kitasatosporales</taxon>
        <taxon>Streptomycetaceae</taxon>
        <taxon>Streptomyces</taxon>
    </lineage>
</organism>
<evidence type="ECO:0000313" key="2">
    <source>
        <dbReference type="EMBL" id="MDT0485451.1"/>
    </source>
</evidence>
<evidence type="ECO:0008006" key="4">
    <source>
        <dbReference type="Google" id="ProtNLM"/>
    </source>
</evidence>
<accession>A0ABU2VIP3</accession>
<proteinExistence type="predicted"/>
<feature type="compositionally biased region" description="Polar residues" evidence="1">
    <location>
        <begin position="70"/>
        <end position="88"/>
    </location>
</feature>
<name>A0ABU2VIP3_9ACTN</name>
<gene>
    <name evidence="2" type="ORF">RNB18_35735</name>
</gene>
<evidence type="ECO:0000313" key="3">
    <source>
        <dbReference type="Proteomes" id="UP001183824"/>
    </source>
</evidence>